<dbReference type="GeneID" id="97549289"/>
<feature type="domain" description="Dret-0059-like sensor" evidence="1">
    <location>
        <begin position="158"/>
        <end position="281"/>
    </location>
</feature>
<dbReference type="InterPro" id="IPR054513">
    <property type="entry name" value="Dret_0059-like_sensor"/>
</dbReference>
<dbReference type="EMBL" id="QGMY01000002">
    <property type="protein sequence ID" value="PWR73947.1"/>
    <property type="molecule type" value="Genomic_DNA"/>
</dbReference>
<name>A0A2V2NC70_9EURY</name>
<evidence type="ECO:0000313" key="3">
    <source>
        <dbReference type="Proteomes" id="UP000245657"/>
    </source>
</evidence>
<evidence type="ECO:0000313" key="2">
    <source>
        <dbReference type="EMBL" id="PWR73947.1"/>
    </source>
</evidence>
<organism evidence="2 3">
    <name type="scientific">Methanospirillum lacunae</name>
    <dbReference type="NCBI Taxonomy" id="668570"/>
    <lineage>
        <taxon>Archaea</taxon>
        <taxon>Methanobacteriati</taxon>
        <taxon>Methanobacteriota</taxon>
        <taxon>Stenosarchaea group</taxon>
        <taxon>Methanomicrobia</taxon>
        <taxon>Methanomicrobiales</taxon>
        <taxon>Methanospirillaceae</taxon>
        <taxon>Methanospirillum</taxon>
    </lineage>
</organism>
<gene>
    <name evidence="2" type="ORF">DK846_01925</name>
</gene>
<evidence type="ECO:0000259" key="1">
    <source>
        <dbReference type="Pfam" id="PF22309"/>
    </source>
</evidence>
<proteinExistence type="predicted"/>
<dbReference type="RefSeq" id="WP_109967226.1">
    <property type="nucleotide sequence ID" value="NZ_CP176093.1"/>
</dbReference>
<keyword evidence="3" id="KW-1185">Reference proteome</keyword>
<accession>A0A2V2NC70</accession>
<reference evidence="2 3" key="1">
    <citation type="submission" date="2018-05" db="EMBL/GenBank/DDBJ databases">
        <title>Draft genome of Methanospirillum lacunae Ki8-1.</title>
        <authorList>
            <person name="Dueholm M.S."/>
            <person name="Nielsen P.H."/>
            <person name="Bakmann L.F."/>
            <person name="Otzen D.E."/>
        </authorList>
    </citation>
    <scope>NUCLEOTIDE SEQUENCE [LARGE SCALE GENOMIC DNA]</scope>
    <source>
        <strain evidence="2 3">Ki8-1</strain>
    </source>
</reference>
<protein>
    <recommendedName>
        <fullName evidence="1">Dret-0059-like sensor domain-containing protein</fullName>
    </recommendedName>
</protein>
<comment type="caution">
    <text evidence="2">The sequence shown here is derived from an EMBL/GenBank/DDBJ whole genome shotgun (WGS) entry which is preliminary data.</text>
</comment>
<dbReference type="Pfam" id="PF22309">
    <property type="entry name" value="HK-GC-Chemotax_sensor"/>
    <property type="match status" value="1"/>
</dbReference>
<dbReference type="OrthoDB" id="112114at2157"/>
<sequence length="380" mass="41032">MRSSFYEYVKFVTSISKNTTGFVVLSVITILVLFSGASAQTNANPDSFSFIGTVVYQDLEGGFFGIITDTGDQLLPTNLPAQYEIDGLKISGTATPQTDMVSTRMWGTMVSVENVTPLNGGGVTEQAWYESETTVPVLSDDQIFQVLGRISADLQKRLDTIDGELADVAANLSSNDVSKENQNLQLSSLVENPALNQIGLYESSLLDKSGRITAVYPDVYLSSIGTDLSKMPHIASIISYPAPTMSTYLKTVEGKDAVVITYPIVSKQKTVTGYVSALVDPAVLVSPDKMQTLKDSGYSLMVEQPEGTALAESDSTQIGRSAWNDPQFNASPSLLKSAVHLQNARAGIDSYSGLNKEDVKIAWTTVSLHGMPWRVAVMKH</sequence>
<dbReference type="Proteomes" id="UP000245657">
    <property type="component" value="Unassembled WGS sequence"/>
</dbReference>
<dbReference type="AlphaFoldDB" id="A0A2V2NC70"/>